<dbReference type="InterPro" id="IPR005754">
    <property type="entry name" value="Sortase"/>
</dbReference>
<dbReference type="InterPro" id="IPR023365">
    <property type="entry name" value="Sortase_dom-sf"/>
</dbReference>
<reference evidence="4" key="1">
    <citation type="journal article" date="2019" name="Int. J. Syst. Evol. Microbiol.">
        <title>The Global Catalogue of Microorganisms (GCM) 10K type strain sequencing project: providing services to taxonomists for standard genome sequencing and annotation.</title>
        <authorList>
            <consortium name="The Broad Institute Genomics Platform"/>
            <consortium name="The Broad Institute Genome Sequencing Center for Infectious Disease"/>
            <person name="Wu L."/>
            <person name="Ma J."/>
        </authorList>
    </citation>
    <scope>NUCLEOTIDE SEQUENCE [LARGE SCALE GENOMIC DNA]</scope>
    <source>
        <strain evidence="4">KACC 14249</strain>
    </source>
</reference>
<dbReference type="Proteomes" id="UP001596189">
    <property type="component" value="Unassembled WGS sequence"/>
</dbReference>
<dbReference type="Pfam" id="PF04203">
    <property type="entry name" value="Sortase"/>
    <property type="match status" value="1"/>
</dbReference>
<keyword evidence="4" id="KW-1185">Reference proteome</keyword>
<dbReference type="SUPFAM" id="SSF63817">
    <property type="entry name" value="Sortase"/>
    <property type="match status" value="1"/>
</dbReference>
<name>A0ABW1JDK8_9ACTN</name>
<dbReference type="NCBIfam" id="NF033747">
    <property type="entry name" value="class_E_sortase"/>
    <property type="match status" value="1"/>
</dbReference>
<dbReference type="InterPro" id="IPR053465">
    <property type="entry name" value="Sortase_Class_E"/>
</dbReference>
<evidence type="ECO:0000313" key="4">
    <source>
        <dbReference type="Proteomes" id="UP001596189"/>
    </source>
</evidence>
<keyword evidence="1" id="KW-0378">Hydrolase</keyword>
<organism evidence="3 4">
    <name type="scientific">Angustibacter luteus</name>
    <dbReference type="NCBI Taxonomy" id="658456"/>
    <lineage>
        <taxon>Bacteria</taxon>
        <taxon>Bacillati</taxon>
        <taxon>Actinomycetota</taxon>
        <taxon>Actinomycetes</taxon>
        <taxon>Kineosporiales</taxon>
        <taxon>Kineosporiaceae</taxon>
    </lineage>
</organism>
<keyword evidence="2" id="KW-0812">Transmembrane</keyword>
<dbReference type="EMBL" id="JBHSRD010000003">
    <property type="protein sequence ID" value="MFC6007279.1"/>
    <property type="molecule type" value="Genomic_DNA"/>
</dbReference>
<dbReference type="InterPro" id="IPR042003">
    <property type="entry name" value="Sortase_E"/>
</dbReference>
<gene>
    <name evidence="3" type="ORF">ACFQDO_09075</name>
</gene>
<evidence type="ECO:0000313" key="3">
    <source>
        <dbReference type="EMBL" id="MFC6007279.1"/>
    </source>
</evidence>
<dbReference type="NCBIfam" id="TIGR01076">
    <property type="entry name" value="sortase_fam"/>
    <property type="match status" value="1"/>
</dbReference>
<evidence type="ECO:0000256" key="1">
    <source>
        <dbReference type="ARBA" id="ARBA00022801"/>
    </source>
</evidence>
<evidence type="ECO:0000256" key="2">
    <source>
        <dbReference type="SAM" id="Phobius"/>
    </source>
</evidence>
<feature type="transmembrane region" description="Helical" evidence="2">
    <location>
        <begin position="12"/>
        <end position="32"/>
    </location>
</feature>
<accession>A0ABW1JDK8</accession>
<keyword evidence="2" id="KW-0472">Membrane</keyword>
<dbReference type="RefSeq" id="WP_345716084.1">
    <property type="nucleotide sequence ID" value="NZ_BAABFP010000004.1"/>
</dbReference>
<dbReference type="CDD" id="cd05830">
    <property type="entry name" value="Sortase_E"/>
    <property type="match status" value="1"/>
</dbReference>
<comment type="caution">
    <text evidence="3">The sequence shown here is derived from an EMBL/GenBank/DDBJ whole genome shotgun (WGS) entry which is preliminary data.</text>
</comment>
<protein>
    <submittedName>
        <fullName evidence="3">Class E sortase</fullName>
    </submittedName>
</protein>
<proteinExistence type="predicted"/>
<dbReference type="Gene3D" id="2.40.260.10">
    <property type="entry name" value="Sortase"/>
    <property type="match status" value="1"/>
</dbReference>
<keyword evidence="2" id="KW-1133">Transmembrane helix</keyword>
<sequence length="227" mass="25003">MNAVRVAVRGVGEVFITAGIVLLLFVVWQLWWTDVTATRVQTQQTQALQQQWDDQPPHPSASAEPKTITSVPYGKAFALIHIPRFGKGYARPILEGTSLEVLDRGVGHYVGAAFPGQVGNFAVAGHRVTYAKPFNRVDELKVGDPIVIETSNAWYVYRVVSHRIVTPDHTEVIAPVPNHPGQQPTDAMMTMTACHPKFSARQRYVLFSKLDQTIAKAPGVVPDVLRG</sequence>